<dbReference type="RefSeq" id="WP_091471340.1">
    <property type="nucleotide sequence ID" value="NZ_FNFX01000002.1"/>
</dbReference>
<dbReference type="InterPro" id="IPR003594">
    <property type="entry name" value="HATPase_dom"/>
</dbReference>
<name>A0A1G9BT37_9PROT</name>
<dbReference type="CDD" id="cd16917">
    <property type="entry name" value="HATPase_UhpB-NarQ-NarX-like"/>
    <property type="match status" value="1"/>
</dbReference>
<evidence type="ECO:0000256" key="5">
    <source>
        <dbReference type="SAM" id="Phobius"/>
    </source>
</evidence>
<reference evidence="8" key="1">
    <citation type="submission" date="2016-10" db="EMBL/GenBank/DDBJ databases">
        <authorList>
            <person name="Varghese N."/>
            <person name="Submissions S."/>
        </authorList>
    </citation>
    <scope>NUCLEOTIDE SEQUENCE [LARGE SCALE GENOMIC DNA]</scope>
    <source>
        <strain evidence="8">CBMB127</strain>
    </source>
</reference>
<dbReference type="Pfam" id="PF07730">
    <property type="entry name" value="HisKA_3"/>
    <property type="match status" value="1"/>
</dbReference>
<evidence type="ECO:0000256" key="3">
    <source>
        <dbReference type="ARBA" id="ARBA00023012"/>
    </source>
</evidence>
<dbReference type="GO" id="GO:0046983">
    <property type="term" value="F:protein dimerization activity"/>
    <property type="evidence" value="ECO:0007669"/>
    <property type="project" value="InterPro"/>
</dbReference>
<keyword evidence="5" id="KW-0812">Transmembrane</keyword>
<dbReference type="InterPro" id="IPR036890">
    <property type="entry name" value="HATPase_C_sf"/>
</dbReference>
<dbReference type="Proteomes" id="UP000198629">
    <property type="component" value="Unassembled WGS sequence"/>
</dbReference>
<evidence type="ECO:0000313" key="7">
    <source>
        <dbReference type="EMBL" id="SDK42543.1"/>
    </source>
</evidence>
<dbReference type="SMART" id="SM00387">
    <property type="entry name" value="HATPase_c"/>
    <property type="match status" value="1"/>
</dbReference>
<evidence type="ECO:0000256" key="2">
    <source>
        <dbReference type="ARBA" id="ARBA00022777"/>
    </source>
</evidence>
<feature type="domain" description="Histidine kinase" evidence="6">
    <location>
        <begin position="275"/>
        <end position="470"/>
    </location>
</feature>
<keyword evidence="3" id="KW-0902">Two-component regulatory system</keyword>
<dbReference type="PROSITE" id="PS50109">
    <property type="entry name" value="HIS_KIN"/>
    <property type="match status" value="1"/>
</dbReference>
<dbReference type="SUPFAM" id="SSF55874">
    <property type="entry name" value="ATPase domain of HSP90 chaperone/DNA topoisomerase II/histidine kinase"/>
    <property type="match status" value="1"/>
</dbReference>
<proteinExistence type="predicted"/>
<dbReference type="Pfam" id="PF05227">
    <property type="entry name" value="CHASE3"/>
    <property type="match status" value="1"/>
</dbReference>
<evidence type="ECO:0000256" key="4">
    <source>
        <dbReference type="SAM" id="Coils"/>
    </source>
</evidence>
<dbReference type="AlphaFoldDB" id="A0A1G9BT37"/>
<keyword evidence="4" id="KW-0175">Coiled coil</keyword>
<keyword evidence="5" id="KW-0472">Membrane</keyword>
<dbReference type="InterPro" id="IPR007891">
    <property type="entry name" value="CHASE3"/>
</dbReference>
<dbReference type="InterPro" id="IPR050482">
    <property type="entry name" value="Sensor_HK_TwoCompSys"/>
</dbReference>
<dbReference type="Gene3D" id="3.30.565.10">
    <property type="entry name" value="Histidine kinase-like ATPase, C-terminal domain"/>
    <property type="match status" value="1"/>
</dbReference>
<dbReference type="STRING" id="492660.SAMN05192566_1327"/>
<feature type="transmembrane region" description="Helical" evidence="5">
    <location>
        <begin position="21"/>
        <end position="43"/>
    </location>
</feature>
<feature type="transmembrane region" description="Helical" evidence="5">
    <location>
        <begin position="203"/>
        <end position="223"/>
    </location>
</feature>
<protein>
    <submittedName>
        <fullName evidence="7">Histidine kinase</fullName>
    </submittedName>
</protein>
<keyword evidence="2 7" id="KW-0418">Kinase</keyword>
<dbReference type="GO" id="GO:0016020">
    <property type="term" value="C:membrane"/>
    <property type="evidence" value="ECO:0007669"/>
    <property type="project" value="InterPro"/>
</dbReference>
<accession>A0A1G9BT37</accession>
<dbReference type="EMBL" id="FNFX01000002">
    <property type="protein sequence ID" value="SDK42543.1"/>
    <property type="molecule type" value="Genomic_DNA"/>
</dbReference>
<keyword evidence="1" id="KW-0808">Transferase</keyword>
<dbReference type="Pfam" id="PF02518">
    <property type="entry name" value="HATPase_c"/>
    <property type="match status" value="1"/>
</dbReference>
<dbReference type="OrthoDB" id="9813412at2"/>
<keyword evidence="5" id="KW-1133">Transmembrane helix</keyword>
<dbReference type="Gene3D" id="1.20.5.1930">
    <property type="match status" value="1"/>
</dbReference>
<dbReference type="InterPro" id="IPR005467">
    <property type="entry name" value="His_kinase_dom"/>
</dbReference>
<dbReference type="InterPro" id="IPR011712">
    <property type="entry name" value="Sig_transdc_His_kin_sub3_dim/P"/>
</dbReference>
<evidence type="ECO:0000313" key="8">
    <source>
        <dbReference type="Proteomes" id="UP000198629"/>
    </source>
</evidence>
<feature type="coiled-coil region" evidence="4">
    <location>
        <begin position="223"/>
        <end position="257"/>
    </location>
</feature>
<gene>
    <name evidence="7" type="ORF">SAMN05192566_1327</name>
</gene>
<organism evidence="7 8">
    <name type="scientific">Methylophilus rhizosphaerae</name>
    <dbReference type="NCBI Taxonomy" id="492660"/>
    <lineage>
        <taxon>Bacteria</taxon>
        <taxon>Pseudomonadati</taxon>
        <taxon>Pseudomonadota</taxon>
        <taxon>Betaproteobacteria</taxon>
        <taxon>Nitrosomonadales</taxon>
        <taxon>Methylophilaceae</taxon>
        <taxon>Methylophilus</taxon>
    </lineage>
</organism>
<evidence type="ECO:0000259" key="6">
    <source>
        <dbReference type="PROSITE" id="PS50109"/>
    </source>
</evidence>
<sequence length="479" mass="54525">MQKIRTYLIALLDRLEKVTDTFGGNTVTLLTVSLLLAAAMLILNDRLIVTTSEKTDALATLDHLLTETWQTRAHLAIAEGTQKSYLLTRSKDYFKPYDEATDQIGRHLKKINTLLDNPALNKHPEMQAIMTELSSSIAKKSAEMSVTMDLARKRQFDKALAVVGLDSGIKESRNIATLSKKFEEQVLIYRFELSENRNNTGRMMRWVVMAGPLIFVSLVVLVIRRLLRELAEKENLYVRLSDENLEYERNIQSLTTRLQGQALQAQTNIERERYKLARELHDELGSLLTAIKMDISWAAKRLKDEMPQVTEKLKKTNQYLDRSINFKREIVQSLHPSMIKSFGLIASLQNLIDEAAIRNQWDLDVIMPEQEMHINETLGLIIYRLVQESLNNCSKYAEATRVAVHLMHDEQYIKLEIVDNGVGFDPESMSSKSTGIGGMCNRVESIGGHYEISSFPHQGASTRVLLPYFKEETTSFPSA</sequence>
<keyword evidence="8" id="KW-1185">Reference proteome</keyword>
<dbReference type="PANTHER" id="PTHR24421">
    <property type="entry name" value="NITRATE/NITRITE SENSOR PROTEIN NARX-RELATED"/>
    <property type="match status" value="1"/>
</dbReference>
<dbReference type="GO" id="GO:0000155">
    <property type="term" value="F:phosphorelay sensor kinase activity"/>
    <property type="evidence" value="ECO:0007669"/>
    <property type="project" value="InterPro"/>
</dbReference>
<evidence type="ECO:0000256" key="1">
    <source>
        <dbReference type="ARBA" id="ARBA00022679"/>
    </source>
</evidence>